<keyword evidence="1" id="KW-0812">Transmembrane</keyword>
<dbReference type="AlphaFoldDB" id="A0A7Y6MCG5"/>
<accession>A0A7Y6MCG5</accession>
<feature type="transmembrane region" description="Helical" evidence="1">
    <location>
        <begin position="36"/>
        <end position="60"/>
    </location>
</feature>
<proteinExistence type="predicted"/>
<name>A0A7Y6MCG5_9ACTN</name>
<dbReference type="RefSeq" id="WP_175601001.1">
    <property type="nucleotide sequence ID" value="NZ_JABWGO010000002.1"/>
</dbReference>
<evidence type="ECO:0000256" key="1">
    <source>
        <dbReference type="SAM" id="Phobius"/>
    </source>
</evidence>
<evidence type="ECO:0008006" key="4">
    <source>
        <dbReference type="Google" id="ProtNLM"/>
    </source>
</evidence>
<feature type="transmembrane region" description="Helical" evidence="1">
    <location>
        <begin position="93"/>
        <end position="114"/>
    </location>
</feature>
<dbReference type="EMBL" id="JABWGO010000002">
    <property type="protein sequence ID" value="NUW41509.1"/>
    <property type="molecule type" value="Genomic_DNA"/>
</dbReference>
<feature type="transmembrane region" description="Helical" evidence="1">
    <location>
        <begin position="67"/>
        <end position="87"/>
    </location>
</feature>
<gene>
    <name evidence="2" type="ORF">HT134_15375</name>
</gene>
<dbReference type="Proteomes" id="UP000546126">
    <property type="component" value="Unassembled WGS sequence"/>
</dbReference>
<sequence length="145" mass="15076">MQATDLRLFKAAALPTAALGLVAIVVSLIVSGVPGMLGSLIGLALVMVFFAVGLVGVAYASRISPTVMMATAMGTFLAKIAILIIVLKSAEGVTAWSPRAFSLTVILGTIAWTIGEARAFMKLRILYVDPEPSGAAGKRAEDERV</sequence>
<comment type="caution">
    <text evidence="2">The sequence shown here is derived from an EMBL/GenBank/DDBJ whole genome shotgun (WGS) entry which is preliminary data.</text>
</comment>
<keyword evidence="1" id="KW-1133">Transmembrane helix</keyword>
<evidence type="ECO:0000313" key="2">
    <source>
        <dbReference type="EMBL" id="NUW41509.1"/>
    </source>
</evidence>
<organism evidence="2 3">
    <name type="scientific">Nonomuraea rhodomycinica</name>
    <dbReference type="NCBI Taxonomy" id="1712872"/>
    <lineage>
        <taxon>Bacteria</taxon>
        <taxon>Bacillati</taxon>
        <taxon>Actinomycetota</taxon>
        <taxon>Actinomycetes</taxon>
        <taxon>Streptosporangiales</taxon>
        <taxon>Streptosporangiaceae</taxon>
        <taxon>Nonomuraea</taxon>
    </lineage>
</organism>
<evidence type="ECO:0000313" key="3">
    <source>
        <dbReference type="Proteomes" id="UP000546126"/>
    </source>
</evidence>
<protein>
    <recommendedName>
        <fullName evidence="4">ATP synthase protein I</fullName>
    </recommendedName>
</protein>
<reference evidence="2 3" key="1">
    <citation type="submission" date="2020-06" db="EMBL/GenBank/DDBJ databases">
        <authorList>
            <person name="Chanama M."/>
        </authorList>
    </citation>
    <scope>NUCLEOTIDE SEQUENCE [LARGE SCALE GENOMIC DNA]</scope>
    <source>
        <strain evidence="2 3">TBRC6557</strain>
    </source>
</reference>
<feature type="transmembrane region" description="Helical" evidence="1">
    <location>
        <begin position="12"/>
        <end position="30"/>
    </location>
</feature>
<keyword evidence="3" id="KW-1185">Reference proteome</keyword>
<keyword evidence="1" id="KW-0472">Membrane</keyword>